<dbReference type="PRINTS" id="PR00084">
    <property type="entry name" value="MTLDHDRGNASE"/>
</dbReference>
<dbReference type="InterPro" id="IPR023028">
    <property type="entry name" value="Mannitol_1_phos_5_DH"/>
</dbReference>
<dbReference type="InterPro" id="IPR013328">
    <property type="entry name" value="6PGD_dom2"/>
</dbReference>
<gene>
    <name evidence="7 10" type="primary">mtlD</name>
    <name evidence="10" type="ORF">CLMAG_02600</name>
</gene>
<evidence type="ECO:0000256" key="3">
    <source>
        <dbReference type="ARBA" id="ARBA00016219"/>
    </source>
</evidence>
<dbReference type="PANTHER" id="PTHR30524:SF0">
    <property type="entry name" value="ALTRONATE OXIDOREDUCTASE-RELATED"/>
    <property type="match status" value="1"/>
</dbReference>
<feature type="domain" description="Mannitol dehydrogenase N-terminal" evidence="8">
    <location>
        <begin position="1"/>
        <end position="193"/>
    </location>
</feature>
<keyword evidence="5 7" id="KW-0520">NAD</keyword>
<evidence type="ECO:0000313" key="10">
    <source>
        <dbReference type="EMBL" id="KZL93237.1"/>
    </source>
</evidence>
<dbReference type="AlphaFoldDB" id="A0A162TZ19"/>
<dbReference type="OrthoDB" id="271711at2"/>
<dbReference type="Pfam" id="PF01232">
    <property type="entry name" value="Mannitol_dh"/>
    <property type="match status" value="1"/>
</dbReference>
<evidence type="ECO:0000256" key="6">
    <source>
        <dbReference type="ARBA" id="ARBA00048615"/>
    </source>
</evidence>
<dbReference type="PROSITE" id="PS00974">
    <property type="entry name" value="MANNITOL_DHGENASE"/>
    <property type="match status" value="1"/>
</dbReference>
<feature type="domain" description="Mannitol dehydrogenase C-terminal" evidence="9">
    <location>
        <begin position="203"/>
        <end position="380"/>
    </location>
</feature>
<dbReference type="Proteomes" id="UP000076603">
    <property type="component" value="Unassembled WGS sequence"/>
</dbReference>
<dbReference type="InterPro" id="IPR023027">
    <property type="entry name" value="Mannitol_DH_CS"/>
</dbReference>
<evidence type="ECO:0000256" key="4">
    <source>
        <dbReference type="ARBA" id="ARBA00023002"/>
    </source>
</evidence>
<comment type="catalytic activity">
    <reaction evidence="6 7">
        <text>D-mannitol 1-phosphate + NAD(+) = beta-D-fructose 6-phosphate + NADH + H(+)</text>
        <dbReference type="Rhea" id="RHEA:19661"/>
        <dbReference type="ChEBI" id="CHEBI:15378"/>
        <dbReference type="ChEBI" id="CHEBI:57540"/>
        <dbReference type="ChEBI" id="CHEBI:57634"/>
        <dbReference type="ChEBI" id="CHEBI:57945"/>
        <dbReference type="ChEBI" id="CHEBI:61381"/>
        <dbReference type="EC" id="1.1.1.17"/>
    </reaction>
</comment>
<dbReference type="InterPro" id="IPR013118">
    <property type="entry name" value="Mannitol_DH_C"/>
</dbReference>
<comment type="similarity">
    <text evidence="1 7">Belongs to the mannitol dehydrogenase family.</text>
</comment>
<dbReference type="GO" id="GO:0008926">
    <property type="term" value="F:mannitol-1-phosphate 5-dehydrogenase activity"/>
    <property type="evidence" value="ECO:0007669"/>
    <property type="project" value="UniProtKB-UniRule"/>
</dbReference>
<evidence type="ECO:0000256" key="1">
    <source>
        <dbReference type="ARBA" id="ARBA00006541"/>
    </source>
</evidence>
<dbReference type="GO" id="GO:0005829">
    <property type="term" value="C:cytosol"/>
    <property type="evidence" value="ECO:0007669"/>
    <property type="project" value="TreeGrafter"/>
</dbReference>
<accession>A0A162TZ19</accession>
<sequence>MKAIHFGAGNIGRGFIGYLLSKSGYEVTFVDIADSLVDAINKYKEYTVITLNTSAVKEKVRNVNAIHLKNVEELKNAVRDADLITTSIGANNLKSTGSLLRELLKERMASSTKKLDIIACENALFATSMLKEAIMENSNSEFTEYLENNVGFPNSAVDRIVPNVNIEKELPIDVAVEDFYEWDIEKGAIKINNNIQGAEFVDNLEPYLERKLFLLNGAHATIAYLGYLKGYKFIHEAINDEFIRNTVIDFHLEAVNALSIKHKISVQALKDYSKKLIGRFENAYLQDELFRVGRDPMRKLSFNDRLITPLRICNELDIEPKNILCGIGAGFLFNYIDDDKAQEIQNRIKNNGIKNAISVVSGLAEDDSLVSKIADKYEELKNLLVS</sequence>
<dbReference type="InterPro" id="IPR000669">
    <property type="entry name" value="Mannitol_DH"/>
</dbReference>
<feature type="binding site" evidence="7">
    <location>
        <begin position="3"/>
        <end position="14"/>
    </location>
    <ligand>
        <name>NAD(+)</name>
        <dbReference type="ChEBI" id="CHEBI:57540"/>
    </ligand>
</feature>
<dbReference type="Gene3D" id="1.10.1040.10">
    <property type="entry name" value="N-(1-d-carboxylethyl)-l-norvaline Dehydrogenase, domain 2"/>
    <property type="match status" value="1"/>
</dbReference>
<dbReference type="SUPFAM" id="SSF48179">
    <property type="entry name" value="6-phosphogluconate dehydrogenase C-terminal domain-like"/>
    <property type="match status" value="1"/>
</dbReference>
<evidence type="ECO:0000259" key="9">
    <source>
        <dbReference type="Pfam" id="PF08125"/>
    </source>
</evidence>
<reference evidence="10 11" key="1">
    <citation type="submission" date="2016-04" db="EMBL/GenBank/DDBJ databases">
        <title>Genome sequence of Clostridium magnum DSM 2767.</title>
        <authorList>
            <person name="Poehlein A."/>
            <person name="Uhlig R."/>
            <person name="Fischer R."/>
            <person name="Bahl H."/>
            <person name="Daniel R."/>
        </authorList>
    </citation>
    <scope>NUCLEOTIDE SEQUENCE [LARGE SCALE GENOMIC DNA]</scope>
    <source>
        <strain evidence="10 11">DSM 2767</strain>
    </source>
</reference>
<dbReference type="PATRIC" id="fig|1121326.3.peg.235"/>
<evidence type="ECO:0000256" key="5">
    <source>
        <dbReference type="ARBA" id="ARBA00023027"/>
    </source>
</evidence>
<evidence type="ECO:0000256" key="2">
    <source>
        <dbReference type="ARBA" id="ARBA00012939"/>
    </source>
</evidence>
<dbReference type="InterPro" id="IPR013131">
    <property type="entry name" value="Mannitol_DH_N"/>
</dbReference>
<dbReference type="STRING" id="1121326.CLMAG_02600"/>
<evidence type="ECO:0000256" key="7">
    <source>
        <dbReference type="HAMAP-Rule" id="MF_00196"/>
    </source>
</evidence>
<dbReference type="Pfam" id="PF08125">
    <property type="entry name" value="Mannitol_dh_C"/>
    <property type="match status" value="1"/>
</dbReference>
<dbReference type="InterPro" id="IPR008927">
    <property type="entry name" value="6-PGluconate_DH-like_C_sf"/>
</dbReference>
<proteinExistence type="inferred from homology"/>
<dbReference type="EC" id="1.1.1.17" evidence="2 7"/>
<dbReference type="HAMAP" id="MF_00196">
    <property type="entry name" value="Mannitol_dehydrog"/>
    <property type="match status" value="1"/>
</dbReference>
<dbReference type="RefSeq" id="WP_066616802.1">
    <property type="nucleotide sequence ID" value="NZ_FQXL01000017.1"/>
</dbReference>
<organism evidence="10 11">
    <name type="scientific">Clostridium magnum DSM 2767</name>
    <dbReference type="NCBI Taxonomy" id="1121326"/>
    <lineage>
        <taxon>Bacteria</taxon>
        <taxon>Bacillati</taxon>
        <taxon>Bacillota</taxon>
        <taxon>Clostridia</taxon>
        <taxon>Eubacteriales</taxon>
        <taxon>Clostridiaceae</taxon>
        <taxon>Clostridium</taxon>
    </lineage>
</organism>
<keyword evidence="4 7" id="KW-0560">Oxidoreductase</keyword>
<dbReference type="PANTHER" id="PTHR30524">
    <property type="entry name" value="MANNITOL-1-PHOSPHATE 5-DEHYDROGENASE"/>
    <property type="match status" value="1"/>
</dbReference>
<keyword evidence="11" id="KW-1185">Reference proteome</keyword>
<name>A0A162TZ19_9CLOT</name>
<dbReference type="InterPro" id="IPR036291">
    <property type="entry name" value="NAD(P)-bd_dom_sf"/>
</dbReference>
<evidence type="ECO:0000259" key="8">
    <source>
        <dbReference type="Pfam" id="PF01232"/>
    </source>
</evidence>
<comment type="caution">
    <text evidence="10">The sequence shown here is derived from an EMBL/GenBank/DDBJ whole genome shotgun (WGS) entry which is preliminary data.</text>
</comment>
<dbReference type="EMBL" id="LWAE01000001">
    <property type="protein sequence ID" value="KZL93237.1"/>
    <property type="molecule type" value="Genomic_DNA"/>
</dbReference>
<dbReference type="Gene3D" id="3.40.50.720">
    <property type="entry name" value="NAD(P)-binding Rossmann-like Domain"/>
    <property type="match status" value="1"/>
</dbReference>
<dbReference type="GO" id="GO:0019592">
    <property type="term" value="P:mannitol catabolic process"/>
    <property type="evidence" value="ECO:0007669"/>
    <property type="project" value="TreeGrafter"/>
</dbReference>
<evidence type="ECO:0000313" key="11">
    <source>
        <dbReference type="Proteomes" id="UP000076603"/>
    </source>
</evidence>
<dbReference type="SUPFAM" id="SSF51735">
    <property type="entry name" value="NAD(P)-binding Rossmann-fold domains"/>
    <property type="match status" value="1"/>
</dbReference>
<dbReference type="NCBIfam" id="NF002652">
    <property type="entry name" value="PRK02318.2-5"/>
    <property type="match status" value="1"/>
</dbReference>
<protein>
    <recommendedName>
        <fullName evidence="3 7">Mannitol-1-phosphate 5-dehydrogenase</fullName>
        <ecNumber evidence="2 7">1.1.1.17</ecNumber>
    </recommendedName>
</protein>
<dbReference type="NCBIfam" id="NF002653">
    <property type="entry name" value="PRK02318.2-6"/>
    <property type="match status" value="1"/>
</dbReference>